<dbReference type="EMBL" id="OIVN01006283">
    <property type="protein sequence ID" value="SPD29724.1"/>
    <property type="molecule type" value="Genomic_DNA"/>
</dbReference>
<feature type="compositionally biased region" description="Acidic residues" evidence="2">
    <location>
        <begin position="747"/>
        <end position="759"/>
    </location>
</feature>
<feature type="region of interest" description="Disordered" evidence="2">
    <location>
        <begin position="742"/>
        <end position="803"/>
    </location>
</feature>
<keyword evidence="1" id="KW-0175">Coiled coil</keyword>
<dbReference type="AlphaFoldDB" id="A0A2N9IZJ0"/>
<name>A0A2N9IZJ0_FAGSY</name>
<feature type="region of interest" description="Disordered" evidence="2">
    <location>
        <begin position="18"/>
        <end position="95"/>
    </location>
</feature>
<feature type="coiled-coil region" evidence="1">
    <location>
        <begin position="660"/>
        <end position="694"/>
    </location>
</feature>
<reference evidence="3" key="1">
    <citation type="submission" date="2018-02" db="EMBL/GenBank/DDBJ databases">
        <authorList>
            <person name="Cohen D.B."/>
            <person name="Kent A.D."/>
        </authorList>
    </citation>
    <scope>NUCLEOTIDE SEQUENCE</scope>
</reference>
<feature type="coiled-coil region" evidence="1">
    <location>
        <begin position="150"/>
        <end position="177"/>
    </location>
</feature>
<accession>A0A2N9IZJ0</accession>
<feature type="compositionally biased region" description="Basic and acidic residues" evidence="2">
    <location>
        <begin position="791"/>
        <end position="803"/>
    </location>
</feature>
<feature type="compositionally biased region" description="Basic residues" evidence="2">
    <location>
        <begin position="486"/>
        <end position="497"/>
    </location>
</feature>
<organism evidence="3">
    <name type="scientific">Fagus sylvatica</name>
    <name type="common">Beechnut</name>
    <dbReference type="NCBI Taxonomy" id="28930"/>
    <lineage>
        <taxon>Eukaryota</taxon>
        <taxon>Viridiplantae</taxon>
        <taxon>Streptophyta</taxon>
        <taxon>Embryophyta</taxon>
        <taxon>Tracheophyta</taxon>
        <taxon>Spermatophyta</taxon>
        <taxon>Magnoliopsida</taxon>
        <taxon>eudicotyledons</taxon>
        <taxon>Gunneridae</taxon>
        <taxon>Pentapetalae</taxon>
        <taxon>rosids</taxon>
        <taxon>fabids</taxon>
        <taxon>Fagales</taxon>
        <taxon>Fagaceae</taxon>
        <taxon>Fagus</taxon>
    </lineage>
</organism>
<evidence type="ECO:0000256" key="2">
    <source>
        <dbReference type="SAM" id="MobiDB-lite"/>
    </source>
</evidence>
<sequence length="827" mass="92893">MPIQRQTINIGSVLRTLAPEPSKTSDLPLAPEFSEGESVMKKRKKGEEGVDGVREQQALVQIEPSVTKSPSKKGKGKNSRAPQKATGHVSHKRKHQKELLAPWSCEFYVNGRPVNEDDSAESRLIETERLLNESLIENDRLREVEKTASARIHEVEINKLRAELAEARMVAQNTENAAQAFYDQGFEEATESLRLQLRRECNIYFLKGWVLALEQAAVDDNSELYALGREYQPFNSGTLENLEEVIVEGLKDSEAVEDPMDTEAVEVLRHQDRVQTEGVQDVEKSVSDKEDNVNVDGRDQYTLVAGNSDRKLVTGLPDSSKGRDEDFLVITGNWQNPHISCPLIPGEPDKEFTAKKIEFVERRTVEHLLKRSCFIDSGGRPRAASVLLEYEPSYKSFQKRPIVKNFGQEEVTVSWPGRNQEEIIQARSVIQLFDSHLFSTRLISQTRTCLFRGVQLILGPSLGHRVKEDDEDEGGQELPSTEPLKKKSPSKKGKSKSARTLQKAAGQISQQIQHRNDPKEPWSCVFLVDGRAVDEGDSVLKSGSVRGGQVADAVRKALLLPEDMKVWQEKKSKHMLENLKRDSILAVQGIFEAGNHLLKTERLLNQSRDEVKRLKDFEKSALAKIRVAESAHKSAEVGLKTSERQVVKLKEKLDREYITSALLRVENRELKDAVNKAQAKVQKAEGEAQSYYDQGFDKAASSLKSQLASECNKFFVQGWRMALDKAGLDDASKLYDLASRHQPFEVDAPEERDGEEAAEDSMVPEPHEVMNEPELAVDPVMNEPELAVDPKVAEDPGHLEANDRIRMVEVQEEDDNSNGEENVDVLD</sequence>
<evidence type="ECO:0000256" key="1">
    <source>
        <dbReference type="SAM" id="Coils"/>
    </source>
</evidence>
<protein>
    <submittedName>
        <fullName evidence="3">Uncharacterized protein</fullName>
    </submittedName>
</protein>
<proteinExistence type="predicted"/>
<gene>
    <name evidence="3" type="ORF">FSB_LOCUS57606</name>
</gene>
<feature type="compositionally biased region" description="Basic and acidic residues" evidence="2">
    <location>
        <begin position="45"/>
        <end position="54"/>
    </location>
</feature>
<feature type="region of interest" description="Disordered" evidence="2">
    <location>
        <begin position="465"/>
        <end position="517"/>
    </location>
</feature>
<evidence type="ECO:0000313" key="3">
    <source>
        <dbReference type="EMBL" id="SPD29724.1"/>
    </source>
</evidence>
<feature type="region of interest" description="Disordered" evidence="2">
    <location>
        <begin position="808"/>
        <end position="827"/>
    </location>
</feature>
<feature type="compositionally biased region" description="Acidic residues" evidence="2">
    <location>
        <begin position="810"/>
        <end position="827"/>
    </location>
</feature>